<dbReference type="PRINTS" id="PR00730">
    <property type="entry name" value="THERMOLYSIN"/>
</dbReference>
<evidence type="ECO:0000256" key="4">
    <source>
        <dbReference type="ARBA" id="ARBA00022729"/>
    </source>
</evidence>
<keyword evidence="5" id="KW-0378">Hydrolase</keyword>
<evidence type="ECO:0000313" key="13">
    <source>
        <dbReference type="EMBL" id="MCY1075660.1"/>
    </source>
</evidence>
<evidence type="ECO:0000256" key="8">
    <source>
        <dbReference type="SAM" id="MobiDB-lite"/>
    </source>
</evidence>
<evidence type="ECO:0000259" key="12">
    <source>
        <dbReference type="Pfam" id="PF07504"/>
    </source>
</evidence>
<dbReference type="Gene3D" id="1.10.390.10">
    <property type="entry name" value="Neutral Protease Domain 2"/>
    <property type="match status" value="1"/>
</dbReference>
<gene>
    <name evidence="13" type="ORF">OV287_14345</name>
</gene>
<keyword evidence="14" id="KW-1185">Reference proteome</keyword>
<evidence type="ECO:0000256" key="7">
    <source>
        <dbReference type="ARBA" id="ARBA00023049"/>
    </source>
</evidence>
<reference evidence="13 14" key="1">
    <citation type="submission" date="2022-11" db="EMBL/GenBank/DDBJ databases">
        <title>Minimal conservation of predation-associated metabolite biosynthetic gene clusters underscores biosynthetic potential of Myxococcota including descriptions for ten novel species: Archangium lansinium sp. nov., Myxococcus landrumus sp. nov., Nannocystis bai.</title>
        <authorList>
            <person name="Ahearne A."/>
            <person name="Stevens C."/>
            <person name="Phillips K."/>
        </authorList>
    </citation>
    <scope>NUCLEOTIDE SEQUENCE [LARGE SCALE GENOMIC DNA]</scope>
    <source>
        <strain evidence="13 14">MIWBW</strain>
    </source>
</reference>
<dbReference type="Gene3D" id="2.60.120.380">
    <property type="match status" value="2"/>
</dbReference>
<dbReference type="InterPro" id="IPR027268">
    <property type="entry name" value="Peptidase_M4/M1_CTD_sf"/>
</dbReference>
<keyword evidence="6" id="KW-0862">Zinc</keyword>
<dbReference type="Pfam" id="PF04151">
    <property type="entry name" value="PPC"/>
    <property type="match status" value="2"/>
</dbReference>
<feature type="domain" description="Peptidase C-terminal archaeal/bacterial" evidence="11">
    <location>
        <begin position="657"/>
        <end position="713"/>
    </location>
</feature>
<comment type="similarity">
    <text evidence="1">Belongs to the peptidase M4 family.</text>
</comment>
<feature type="compositionally biased region" description="Acidic residues" evidence="8">
    <location>
        <begin position="736"/>
        <end position="747"/>
    </location>
</feature>
<dbReference type="Gene3D" id="3.10.170.10">
    <property type="match status" value="1"/>
</dbReference>
<evidence type="ECO:0000259" key="11">
    <source>
        <dbReference type="Pfam" id="PF04151"/>
    </source>
</evidence>
<dbReference type="SUPFAM" id="SSF55486">
    <property type="entry name" value="Metalloproteases ('zincins'), catalytic domain"/>
    <property type="match status" value="1"/>
</dbReference>
<keyword evidence="7" id="KW-0482">Metalloprotease</keyword>
<name>A0ABT4A1Y7_9BACT</name>
<protein>
    <submittedName>
        <fullName evidence="13">M4 family metallopeptidase</fullName>
    </submittedName>
</protein>
<dbReference type="Pfam" id="PF01447">
    <property type="entry name" value="Peptidase_M4"/>
    <property type="match status" value="1"/>
</dbReference>
<evidence type="ECO:0000256" key="1">
    <source>
        <dbReference type="ARBA" id="ARBA00009388"/>
    </source>
</evidence>
<feature type="domain" description="Peptidase M4" evidence="9">
    <location>
        <begin position="254"/>
        <end position="337"/>
    </location>
</feature>
<feature type="region of interest" description="Disordered" evidence="8">
    <location>
        <begin position="725"/>
        <end position="753"/>
    </location>
</feature>
<evidence type="ECO:0000256" key="3">
    <source>
        <dbReference type="ARBA" id="ARBA00022723"/>
    </source>
</evidence>
<dbReference type="InterPro" id="IPR001570">
    <property type="entry name" value="Peptidase_M4_C_domain"/>
</dbReference>
<feature type="domain" description="Peptidase M4 C-terminal" evidence="10">
    <location>
        <begin position="340"/>
        <end position="506"/>
    </location>
</feature>
<evidence type="ECO:0000256" key="6">
    <source>
        <dbReference type="ARBA" id="ARBA00022833"/>
    </source>
</evidence>
<dbReference type="InterPro" id="IPR007280">
    <property type="entry name" value="Peptidase_C_arc/bac"/>
</dbReference>
<sequence>MGVAALSLMMGACTEGNTTDNNKPEAVRTLASALGNTVVDADSTGTARFITGDLGNLPELSSPEAALTADLSPVLASIAPQFKLDTNNLTLKRAYTDAQGDTHYRYAVSHNGRAIYGGELRLHARGGKIIAANTNVRGDLVGPDKATVAPEAAMSAAEQDREAPQGSRLVGSPELFYYRNGEKLELVYEVRQTGEQADGTPVDDSVLVNAADGSVLLRIPHVHTGLNRKVYDGKTLSTLPGTLARSEGDAPVADAVVNTSYDHLGTVYNCYQSLYGRDSINNAGATLISTVHHRVKYVNAFWDGTQMVYGDGDDVTASNLANSLDVTAHELTHAVTDYESELIYSGESGGLNESMSDIFGAVCEWFGDGKVVSDRTWLIGDDIWTPATPGDALRYMANPTQDGDSLDYYPDYASGVDVHYSSGISNLAFYMLSQGGTHPKGKTTQVVAGIGIEKASRIFYKANADIMTPSTTFEQAKVATEQAAQQLGYDAATIASVTNAWKAVGVGVPVLPPVSTPIEKNTPISDIAGAKGSKVYYSFQVPEGATDLNVSIAGGTGDTDLYVRFANAPTTTQYDCRPYKSGNAESCLFAAPAQGTWYAMLNGFSAYTGVTLTVTWKGGYINIDNGMLLKDLSGQPGSEQVYKLVVPAPTKPNAKIKLKVRTFGGTGNADIYVQHGSAPTAFEYECRSVGKKNSESCNLKDIRPGNYYIKVFGAKGGYEGLGLYAKSSASGHGHDDDDDGGHDDDDDGHDHDD</sequence>
<dbReference type="Pfam" id="PF07504">
    <property type="entry name" value="FTP"/>
    <property type="match status" value="1"/>
</dbReference>
<feature type="domain" description="Peptidase C-terminal archaeal/bacterial" evidence="11">
    <location>
        <begin position="536"/>
        <end position="602"/>
    </location>
</feature>
<organism evidence="13 14">
    <name type="scientific">Archangium lansingense</name>
    <dbReference type="NCBI Taxonomy" id="2995310"/>
    <lineage>
        <taxon>Bacteria</taxon>
        <taxon>Pseudomonadati</taxon>
        <taxon>Myxococcota</taxon>
        <taxon>Myxococcia</taxon>
        <taxon>Myxococcales</taxon>
        <taxon>Cystobacterineae</taxon>
        <taxon>Archangiaceae</taxon>
        <taxon>Archangium</taxon>
    </lineage>
</organism>
<evidence type="ECO:0000256" key="5">
    <source>
        <dbReference type="ARBA" id="ARBA00022801"/>
    </source>
</evidence>
<dbReference type="Gene3D" id="3.10.450.490">
    <property type="match status" value="1"/>
</dbReference>
<dbReference type="Pfam" id="PF02868">
    <property type="entry name" value="Peptidase_M4_C"/>
    <property type="match status" value="1"/>
</dbReference>
<comment type="caution">
    <text evidence="13">The sequence shown here is derived from an EMBL/GenBank/DDBJ whole genome shotgun (WGS) entry which is preliminary data.</text>
</comment>
<proteinExistence type="inferred from homology"/>
<accession>A0ABT4A1Y7</accession>
<feature type="domain" description="FTP" evidence="12">
    <location>
        <begin position="88"/>
        <end position="134"/>
    </location>
</feature>
<dbReference type="InterPro" id="IPR013856">
    <property type="entry name" value="Peptidase_M4_domain"/>
</dbReference>
<dbReference type="PANTHER" id="PTHR33794:SF1">
    <property type="entry name" value="BACILLOLYSIN"/>
    <property type="match status" value="1"/>
</dbReference>
<evidence type="ECO:0000259" key="10">
    <source>
        <dbReference type="Pfam" id="PF02868"/>
    </source>
</evidence>
<dbReference type="Proteomes" id="UP001207654">
    <property type="component" value="Unassembled WGS sequence"/>
</dbReference>
<evidence type="ECO:0000259" key="9">
    <source>
        <dbReference type="Pfam" id="PF01447"/>
    </source>
</evidence>
<dbReference type="CDD" id="cd09597">
    <property type="entry name" value="M4_TLP"/>
    <property type="match status" value="1"/>
</dbReference>
<keyword evidence="2" id="KW-0645">Protease</keyword>
<dbReference type="InterPro" id="IPR023612">
    <property type="entry name" value="Peptidase_M4"/>
</dbReference>
<dbReference type="EMBL" id="JAPNKA010000001">
    <property type="protein sequence ID" value="MCY1075660.1"/>
    <property type="molecule type" value="Genomic_DNA"/>
</dbReference>
<evidence type="ECO:0000256" key="2">
    <source>
        <dbReference type="ARBA" id="ARBA00022670"/>
    </source>
</evidence>
<evidence type="ECO:0000313" key="14">
    <source>
        <dbReference type="Proteomes" id="UP001207654"/>
    </source>
</evidence>
<keyword evidence="4" id="KW-0732">Signal</keyword>
<dbReference type="InterPro" id="IPR011096">
    <property type="entry name" value="FTP_domain"/>
</dbReference>
<dbReference type="PANTHER" id="PTHR33794">
    <property type="entry name" value="BACILLOLYSIN"/>
    <property type="match status" value="1"/>
</dbReference>
<keyword evidence="3" id="KW-0479">Metal-binding</keyword>
<dbReference type="InterPro" id="IPR050728">
    <property type="entry name" value="Zinc_Metalloprotease_M4"/>
</dbReference>